<dbReference type="Proteomes" id="UP000000346">
    <property type="component" value="Chromosome"/>
</dbReference>
<dbReference type="GeneID" id="9499470"/>
<reference evidence="1 2" key="1">
    <citation type="journal article" date="2010" name="Appl. Environ. Microbiol.">
        <title>The genome sequence of the crenarchaeon Acidilobus saccharovorans supports a new order, Acidilobales, and suggests an important ecological role in terrestrial acidic hot springs.</title>
        <authorList>
            <person name="Mardanov A.V."/>
            <person name="Svetlitchnyi V.A."/>
            <person name="Beletsky A.V."/>
            <person name="Prokofeva M.I."/>
            <person name="Bonch-Osmolovskaya E.A."/>
            <person name="Ravin N.V."/>
            <person name="Skryabin K.G."/>
        </authorList>
    </citation>
    <scope>NUCLEOTIDE SEQUENCE [LARGE SCALE GENOMIC DNA]</scope>
    <source>
        <strain evidence="2">DSM 16705 / JCM 18335 / VKM B-2471 / 345-15</strain>
    </source>
</reference>
<accession>D9Q2T2</accession>
<proteinExistence type="predicted"/>
<gene>
    <name evidence="1" type="ordered locus">ASAC_1215</name>
</gene>
<dbReference type="InParanoid" id="D9Q2T2"/>
<organism evidence="1 2">
    <name type="scientific">Acidilobus saccharovorans (strain DSM 16705 / JCM 18335 / VKM B-2471 / 345-15)</name>
    <dbReference type="NCBI Taxonomy" id="666510"/>
    <lineage>
        <taxon>Archaea</taxon>
        <taxon>Thermoproteota</taxon>
        <taxon>Thermoprotei</taxon>
        <taxon>Acidilobales</taxon>
        <taxon>Acidilobaceae</taxon>
        <taxon>Acidilobus</taxon>
    </lineage>
</organism>
<dbReference type="PANTHER" id="PTHR39648">
    <property type="entry name" value="6-HYDROXYMETHYL-7,8-DIHYDROPTERIN PYROPHOSPHOKINASE"/>
    <property type="match status" value="1"/>
</dbReference>
<dbReference type="PANTHER" id="PTHR39648:SF1">
    <property type="entry name" value="6-HYDROXYMETHYL-7,8-DIHYDROPTERIN PYROPHOSPHOKINASE"/>
    <property type="match status" value="1"/>
</dbReference>
<evidence type="ECO:0000313" key="1">
    <source>
        <dbReference type="EMBL" id="ADL19620.1"/>
    </source>
</evidence>
<dbReference type="KEGG" id="asc:ASAC_1215"/>
<dbReference type="RefSeq" id="WP_013267132.1">
    <property type="nucleotide sequence ID" value="NC_014374.1"/>
</dbReference>
<dbReference type="GO" id="GO:0003848">
    <property type="term" value="F:2-amino-4-hydroxy-6-hydroxymethyldihydropteridine diphosphokinase activity"/>
    <property type="evidence" value="ECO:0007669"/>
    <property type="project" value="InterPro"/>
</dbReference>
<dbReference type="AlphaFoldDB" id="D9Q2T2"/>
<dbReference type="InterPro" id="IPR027510">
    <property type="entry name" value="HMPDK_MptE"/>
</dbReference>
<sequence>MARAEVGVRAYREIAERMLGYPEVNELNSAMHFDGFISCDELCAKLLEIMRRVSGKEVCVVGPLASPDEIRGCDTIMAPEGGIISLLEAGLRPLAVTTDGDSSPQVLYQAVEVSDYVLLHIHGDNLNRASSLAKEIPRSKLLLTSQVYTPYCVYPSGAFTDGDRAIAISMEMGASEVKVFGFNFDFVSCVHKDYCADTKLQKLRAGREVLLNIASELGYGVSIKNNLMVFSRVNKA</sequence>
<dbReference type="OrthoDB" id="34207at2157"/>
<dbReference type="eggNOG" id="arCOG04303">
    <property type="taxonomic scope" value="Archaea"/>
</dbReference>
<name>D9Q2T2_ACIS3</name>
<keyword evidence="2" id="KW-1185">Reference proteome</keyword>
<dbReference type="HOGENOM" id="CLU_1173322_0_0_2"/>
<dbReference type="GO" id="GO:0005524">
    <property type="term" value="F:ATP binding"/>
    <property type="evidence" value="ECO:0007669"/>
    <property type="project" value="InterPro"/>
</dbReference>
<dbReference type="STRING" id="666510.ASAC_1215"/>
<protein>
    <submittedName>
        <fullName evidence="1">Uncharacterized protein</fullName>
    </submittedName>
</protein>
<dbReference type="EMBL" id="CP001742">
    <property type="protein sequence ID" value="ADL19620.1"/>
    <property type="molecule type" value="Genomic_DNA"/>
</dbReference>
<evidence type="ECO:0000313" key="2">
    <source>
        <dbReference type="Proteomes" id="UP000000346"/>
    </source>
</evidence>